<organism evidence="2 3">
    <name type="scientific">Cavenderia fasciculata</name>
    <name type="common">Slime mold</name>
    <name type="synonym">Dictyostelium fasciculatum</name>
    <dbReference type="NCBI Taxonomy" id="261658"/>
    <lineage>
        <taxon>Eukaryota</taxon>
        <taxon>Amoebozoa</taxon>
        <taxon>Evosea</taxon>
        <taxon>Eumycetozoa</taxon>
        <taxon>Dictyostelia</taxon>
        <taxon>Acytosteliales</taxon>
        <taxon>Cavenderiaceae</taxon>
        <taxon>Cavenderia</taxon>
    </lineage>
</organism>
<accession>F4Q2J9</accession>
<dbReference type="Proteomes" id="UP000007797">
    <property type="component" value="Unassembled WGS sequence"/>
</dbReference>
<dbReference type="GeneID" id="14869009"/>
<sequence length="466" mass="55682">MIAILDNYDFVKDDFKYFARETLYRKPYNIKHIALDRITPSSAKNSIQSYRWLDGIKDNIYLQARFGFKSTLIDSLLKLEQQYSRYIWFDKKNNDNLQQQQQQQQESGDNNNNYNNNNNDKVEKIGFVPNLFKIIENACIGERVDIVEYIYHRYHRHLPEVIMYIYQSSIIHGPLKSFLFIYHLHPDQSYIREITNYARFIDQDVLLYCLSNFGIPSFGDQQGVYRYKHQPPSWYYTSPSYDVDNIKISDIIIDTCQSLHNNNNYNDIYNIDTYRVDVVQYLHSIGKSNFWAVRDAAKLNNFETYKYLNSVHREQVCDSLDTIFPFITLECFKIVLEAHLKDSIRPSLIDLLEYLINQFPRHPFYFDLWQSVRAQDHSMEIAKLLISNFEFNNNINNNNNNNNNHNQNNNNNINDLHFIIDWARINFKDFNKETMIYLLKKAIEYKSIGISIYNPLEEERIYLKRG</sequence>
<dbReference type="EMBL" id="GL883021">
    <property type="protein sequence ID" value="EGG16678.1"/>
    <property type="molecule type" value="Genomic_DNA"/>
</dbReference>
<protein>
    <submittedName>
        <fullName evidence="2">Uncharacterized protein</fullName>
    </submittedName>
</protein>
<keyword evidence="3" id="KW-1185">Reference proteome</keyword>
<gene>
    <name evidence="2" type="ORF">DFA_07656</name>
</gene>
<reference evidence="3" key="1">
    <citation type="journal article" date="2011" name="Genome Res.">
        <title>Phylogeny-wide analysis of social amoeba genomes highlights ancient origins for complex intercellular communication.</title>
        <authorList>
            <person name="Heidel A.J."/>
            <person name="Lawal H.M."/>
            <person name="Felder M."/>
            <person name="Schilde C."/>
            <person name="Helps N.R."/>
            <person name="Tunggal B."/>
            <person name="Rivero F."/>
            <person name="John U."/>
            <person name="Schleicher M."/>
            <person name="Eichinger L."/>
            <person name="Platzer M."/>
            <person name="Noegel A.A."/>
            <person name="Schaap P."/>
            <person name="Gloeckner G."/>
        </authorList>
    </citation>
    <scope>NUCLEOTIDE SEQUENCE [LARGE SCALE GENOMIC DNA]</scope>
    <source>
        <strain evidence="3">SH3</strain>
    </source>
</reference>
<evidence type="ECO:0000313" key="3">
    <source>
        <dbReference type="Proteomes" id="UP000007797"/>
    </source>
</evidence>
<evidence type="ECO:0000256" key="1">
    <source>
        <dbReference type="SAM" id="MobiDB-lite"/>
    </source>
</evidence>
<dbReference type="AlphaFoldDB" id="F4Q2J9"/>
<name>F4Q2J9_CACFS</name>
<dbReference type="KEGG" id="dfa:DFA_07656"/>
<dbReference type="PANTHER" id="PTHR16148:SF14">
    <property type="entry name" value="MYND-TYPE DOMAIN-CONTAINING PROTEIN"/>
    <property type="match status" value="1"/>
</dbReference>
<feature type="region of interest" description="Disordered" evidence="1">
    <location>
        <begin position="97"/>
        <end position="119"/>
    </location>
</feature>
<evidence type="ECO:0000313" key="2">
    <source>
        <dbReference type="EMBL" id="EGG16678.1"/>
    </source>
</evidence>
<dbReference type="RefSeq" id="XP_004355152.1">
    <property type="nucleotide sequence ID" value="XM_004355100.1"/>
</dbReference>
<dbReference type="PANTHER" id="PTHR16148">
    <property type="entry name" value="NF-KAPPA-B-REPRESSING FACTOR-RELATED"/>
    <property type="match status" value="1"/>
</dbReference>
<proteinExistence type="predicted"/>
<feature type="compositionally biased region" description="Low complexity" evidence="1">
    <location>
        <begin position="98"/>
        <end position="119"/>
    </location>
</feature>